<dbReference type="VEuPathDB" id="FungiDB:RhiirA1_473063"/>
<organism evidence="1 2">
    <name type="scientific">Rhizophagus irregularis</name>
    <dbReference type="NCBI Taxonomy" id="588596"/>
    <lineage>
        <taxon>Eukaryota</taxon>
        <taxon>Fungi</taxon>
        <taxon>Fungi incertae sedis</taxon>
        <taxon>Mucoromycota</taxon>
        <taxon>Glomeromycotina</taxon>
        <taxon>Glomeromycetes</taxon>
        <taxon>Glomerales</taxon>
        <taxon>Glomeraceae</taxon>
        <taxon>Rhizophagus</taxon>
    </lineage>
</organism>
<accession>A0A2N0NIG6</accession>
<gene>
    <name evidence="1" type="ORF">RhiirA5_507640</name>
</gene>
<reference evidence="1 2" key="2">
    <citation type="submission" date="2017-09" db="EMBL/GenBank/DDBJ databases">
        <title>Extensive intraspecific genome diversity in a model arbuscular mycorrhizal fungus.</title>
        <authorList>
            <person name="Chen E.C."/>
            <person name="Morin E."/>
            <person name="Beaudet D."/>
            <person name="Noel J."/>
            <person name="Ndikumana S."/>
            <person name="Charron P."/>
            <person name="St-Onge C."/>
            <person name="Giorgi J."/>
            <person name="Grigoriev I.V."/>
            <person name="Roux C."/>
            <person name="Martin F.M."/>
            <person name="Corradi N."/>
        </authorList>
    </citation>
    <scope>NUCLEOTIDE SEQUENCE [LARGE SCALE GENOMIC DNA]</scope>
    <source>
        <strain evidence="1 2">A5</strain>
    </source>
</reference>
<dbReference type="EMBL" id="LLXJ01006212">
    <property type="protein sequence ID" value="PKB94355.1"/>
    <property type="molecule type" value="Genomic_DNA"/>
</dbReference>
<dbReference type="AlphaFoldDB" id="A0A2N0NIG6"/>
<evidence type="ECO:0000313" key="1">
    <source>
        <dbReference type="EMBL" id="PKB94355.1"/>
    </source>
</evidence>
<proteinExistence type="predicted"/>
<comment type="caution">
    <text evidence="1">The sequence shown here is derived from an EMBL/GenBank/DDBJ whole genome shotgun (WGS) entry which is preliminary data.</text>
</comment>
<protein>
    <submittedName>
        <fullName evidence="1">Uncharacterized protein</fullName>
    </submittedName>
</protein>
<name>A0A2N0NIG6_9GLOM</name>
<sequence length="90" mass="10612">MFAFMKRYNLSQRRQTNVLQKLPSQTNEALKNFQEFIIRLKTEKLFELSNILNIDETPIWFDMAGNFTIDRIPDISKTEPPQKLTSSSML</sequence>
<reference evidence="1 2" key="1">
    <citation type="submission" date="2016-04" db="EMBL/GenBank/DDBJ databases">
        <title>Genome analyses suggest a sexual origin of heterokaryosis in a supposedly ancient asexual fungus.</title>
        <authorList>
            <person name="Ropars J."/>
            <person name="Sedzielewska K."/>
            <person name="Noel J."/>
            <person name="Charron P."/>
            <person name="Farinelli L."/>
            <person name="Marton T."/>
            <person name="Kruger M."/>
            <person name="Pelin A."/>
            <person name="Brachmann A."/>
            <person name="Corradi N."/>
        </authorList>
    </citation>
    <scope>NUCLEOTIDE SEQUENCE [LARGE SCALE GENOMIC DNA]</scope>
    <source>
        <strain evidence="1 2">A5</strain>
    </source>
</reference>
<evidence type="ECO:0000313" key="2">
    <source>
        <dbReference type="Proteomes" id="UP000232722"/>
    </source>
</evidence>
<dbReference type="Proteomes" id="UP000232722">
    <property type="component" value="Unassembled WGS sequence"/>
</dbReference>